<name>A0A5M3XPZ5_9ACTN</name>
<proteinExistence type="predicted"/>
<organism evidence="1 2">
    <name type="scientific">Acrocarpospora pleiomorpha</name>
    <dbReference type="NCBI Taxonomy" id="90975"/>
    <lineage>
        <taxon>Bacteria</taxon>
        <taxon>Bacillati</taxon>
        <taxon>Actinomycetota</taxon>
        <taxon>Actinomycetes</taxon>
        <taxon>Streptosporangiales</taxon>
        <taxon>Streptosporangiaceae</taxon>
        <taxon>Acrocarpospora</taxon>
    </lineage>
</organism>
<accession>A0A5M3XPZ5</accession>
<comment type="caution">
    <text evidence="1">The sequence shown here is derived from an EMBL/GenBank/DDBJ whole genome shotgun (WGS) entry which is preliminary data.</text>
</comment>
<keyword evidence="2" id="KW-1185">Reference proteome</keyword>
<protein>
    <submittedName>
        <fullName evidence="1">Uncharacterized protein</fullName>
    </submittedName>
</protein>
<reference evidence="1 2" key="1">
    <citation type="submission" date="2019-10" db="EMBL/GenBank/DDBJ databases">
        <title>Whole genome shotgun sequence of Acrocarpospora pleiomorpha NBRC 16267.</title>
        <authorList>
            <person name="Ichikawa N."/>
            <person name="Kimura A."/>
            <person name="Kitahashi Y."/>
            <person name="Komaki H."/>
            <person name="Oguchi A."/>
        </authorList>
    </citation>
    <scope>NUCLEOTIDE SEQUENCE [LARGE SCALE GENOMIC DNA]</scope>
    <source>
        <strain evidence="1 2">NBRC 16267</strain>
    </source>
</reference>
<gene>
    <name evidence="1" type="ORF">Aple_050460</name>
</gene>
<sequence>MATPKTDCIAFAKTMDSLTTSQGRKGIVGPAQWLNAGRVFDRMEVRSVERACTGGHWFPGLPLDPELLKGRRVMATTAKVVAADRDAVCLSMPEQSPD</sequence>
<dbReference type="AlphaFoldDB" id="A0A5M3XPZ5"/>
<dbReference type="Proteomes" id="UP000377595">
    <property type="component" value="Unassembled WGS sequence"/>
</dbReference>
<evidence type="ECO:0000313" key="2">
    <source>
        <dbReference type="Proteomes" id="UP000377595"/>
    </source>
</evidence>
<evidence type="ECO:0000313" key="1">
    <source>
        <dbReference type="EMBL" id="GES22149.1"/>
    </source>
</evidence>
<dbReference type="EMBL" id="BLAF01000028">
    <property type="protein sequence ID" value="GES22149.1"/>
    <property type="molecule type" value="Genomic_DNA"/>
</dbReference>